<organism evidence="2">
    <name type="scientific">marine sediment metagenome</name>
    <dbReference type="NCBI Taxonomy" id="412755"/>
    <lineage>
        <taxon>unclassified sequences</taxon>
        <taxon>metagenomes</taxon>
        <taxon>ecological metagenomes</taxon>
    </lineage>
</organism>
<feature type="non-terminal residue" evidence="2">
    <location>
        <position position="240"/>
    </location>
</feature>
<feature type="region of interest" description="Disordered" evidence="1">
    <location>
        <begin position="216"/>
        <end position="240"/>
    </location>
</feature>
<dbReference type="EMBL" id="BARW01032953">
    <property type="protein sequence ID" value="GAJ04549.1"/>
    <property type="molecule type" value="Genomic_DNA"/>
</dbReference>
<gene>
    <name evidence="2" type="ORF">S12H4_52019</name>
</gene>
<comment type="caution">
    <text evidence="2">The sequence shown here is derived from an EMBL/GenBank/DDBJ whole genome shotgun (WGS) entry which is preliminary data.</text>
</comment>
<name>X1TH13_9ZZZZ</name>
<evidence type="ECO:0008006" key="3">
    <source>
        <dbReference type="Google" id="ProtNLM"/>
    </source>
</evidence>
<protein>
    <recommendedName>
        <fullName evidence="3">Bacterial Ig-like domain-containing protein</fullName>
    </recommendedName>
</protein>
<reference evidence="2" key="1">
    <citation type="journal article" date="2014" name="Front. Microbiol.">
        <title>High frequency of phylogenetically diverse reductive dehalogenase-homologous genes in deep subseafloor sedimentary metagenomes.</title>
        <authorList>
            <person name="Kawai M."/>
            <person name="Futagami T."/>
            <person name="Toyoda A."/>
            <person name="Takaki Y."/>
            <person name="Nishi S."/>
            <person name="Hori S."/>
            <person name="Arai W."/>
            <person name="Tsubouchi T."/>
            <person name="Morono Y."/>
            <person name="Uchiyama I."/>
            <person name="Ito T."/>
            <person name="Fujiyama A."/>
            <person name="Inagaki F."/>
            <person name="Takami H."/>
        </authorList>
    </citation>
    <scope>NUCLEOTIDE SEQUENCE</scope>
    <source>
        <strain evidence="2">Expedition CK06-06</strain>
    </source>
</reference>
<accession>X1TH13</accession>
<feature type="non-terminal residue" evidence="2">
    <location>
        <position position="1"/>
    </location>
</feature>
<evidence type="ECO:0000313" key="2">
    <source>
        <dbReference type="EMBL" id="GAJ04549.1"/>
    </source>
</evidence>
<dbReference type="AlphaFoldDB" id="X1TH13"/>
<proteinExistence type="predicted"/>
<evidence type="ECO:0000256" key="1">
    <source>
        <dbReference type="SAM" id="MobiDB-lite"/>
    </source>
</evidence>
<sequence>TYTVERIPSTGTVEVYKDSVLYDTITLTDFSGTESKLYTIVSDTPGMHTWKAVIDVTTGAGAQAHAEDDDVINVCETPDVLDIPDQTAPFETFDLDDYIVYGGVGSISWINSTPPLGWTVAIDGENVVTVTAPEGAGDPVIITFTASTQYCSEVVCSDSDDATFTPNLPPDCSEAYADPDCLWPPNHKFVDIVIMGVTDPDGDPITINVDAITSDEPTASDLGSGGEKHAPDAFGIGTDT</sequence>